<gene>
    <name evidence="3" type="ORF">PXH66_06180</name>
</gene>
<reference evidence="3" key="1">
    <citation type="submission" date="2023-03" db="EMBL/GenBank/DDBJ databases">
        <title>Lomoglobus Profundus gen. nov., sp. nov., a novel member of the phylum Verrucomicrobia, isolated from deep-marine sediment of South China Sea.</title>
        <authorList>
            <person name="Ahmad T."/>
            <person name="Ishaq S.E."/>
            <person name="Wang F."/>
        </authorList>
    </citation>
    <scope>NUCLEOTIDE SEQUENCE</scope>
    <source>
        <strain evidence="3">LMO-M01</strain>
    </source>
</reference>
<evidence type="ECO:0000256" key="1">
    <source>
        <dbReference type="SAM" id="SignalP"/>
    </source>
</evidence>
<accession>A0AAF0I3Q5</accession>
<dbReference type="KEGG" id="slom:PXH66_06180"/>
<dbReference type="AlphaFoldDB" id="A0AAF0I3Q5"/>
<proteinExistence type="predicted"/>
<organism evidence="3 4">
    <name type="scientific">Synoicihabitans lomoniglobus</name>
    <dbReference type="NCBI Taxonomy" id="2909285"/>
    <lineage>
        <taxon>Bacteria</taxon>
        <taxon>Pseudomonadati</taxon>
        <taxon>Verrucomicrobiota</taxon>
        <taxon>Opitutia</taxon>
        <taxon>Opitutales</taxon>
        <taxon>Opitutaceae</taxon>
        <taxon>Synoicihabitans</taxon>
    </lineage>
</organism>
<feature type="domain" description="Glycine zipper" evidence="2">
    <location>
        <begin position="33"/>
        <end position="77"/>
    </location>
</feature>
<evidence type="ECO:0000259" key="2">
    <source>
        <dbReference type="Pfam" id="PF13488"/>
    </source>
</evidence>
<keyword evidence="4" id="KW-1185">Reference proteome</keyword>
<dbReference type="RefSeq" id="WP_330927719.1">
    <property type="nucleotide sequence ID" value="NZ_CP119075.1"/>
</dbReference>
<name>A0AAF0I3Q5_9BACT</name>
<evidence type="ECO:0000313" key="3">
    <source>
        <dbReference type="EMBL" id="WED66433.1"/>
    </source>
</evidence>
<dbReference type="EMBL" id="CP119075">
    <property type="protein sequence ID" value="WED66433.1"/>
    <property type="molecule type" value="Genomic_DNA"/>
</dbReference>
<dbReference type="InterPro" id="IPR039567">
    <property type="entry name" value="Gly-zipper"/>
</dbReference>
<dbReference type="Proteomes" id="UP001218638">
    <property type="component" value="Chromosome"/>
</dbReference>
<dbReference type="Pfam" id="PF13488">
    <property type="entry name" value="Gly-zipper_Omp"/>
    <property type="match status" value="1"/>
</dbReference>
<sequence>MSKTLISTFSLAALVFASGCNNAGTHEREGAKVGALAGAVIGAVIGHQSGEAGAGAAIGAAAGAVTGSAVGANKDREEDRRYERGTVRAQPARDQYGYSLDDYMRLMTDEEMDILQARGDARPEVPMGVLLTDQEKANLRRRQVADREIGR</sequence>
<evidence type="ECO:0000313" key="4">
    <source>
        <dbReference type="Proteomes" id="UP001218638"/>
    </source>
</evidence>
<protein>
    <submittedName>
        <fullName evidence="3">Glycine zipper domain-containing protein</fullName>
    </submittedName>
</protein>
<feature type="signal peptide" evidence="1">
    <location>
        <begin position="1"/>
        <end position="23"/>
    </location>
</feature>
<keyword evidence="1" id="KW-0732">Signal</keyword>
<feature type="chain" id="PRO_5042199943" evidence="1">
    <location>
        <begin position="24"/>
        <end position="151"/>
    </location>
</feature>
<dbReference type="PROSITE" id="PS51257">
    <property type="entry name" value="PROKAR_LIPOPROTEIN"/>
    <property type="match status" value="1"/>
</dbReference>